<dbReference type="InterPro" id="IPR035986">
    <property type="entry name" value="PKD_dom_sf"/>
</dbReference>
<evidence type="ECO:0000313" key="3">
    <source>
        <dbReference type="EMBL" id="MVM28708.1"/>
    </source>
</evidence>
<feature type="domain" description="PKD" evidence="1">
    <location>
        <begin position="53"/>
        <end position="104"/>
    </location>
</feature>
<dbReference type="SMART" id="SM00089">
    <property type="entry name" value="PKD"/>
    <property type="match status" value="1"/>
</dbReference>
<keyword evidence="4" id="KW-1185">Reference proteome</keyword>
<dbReference type="InterPro" id="IPR003961">
    <property type="entry name" value="FN3_dom"/>
</dbReference>
<dbReference type="GO" id="GO:0004553">
    <property type="term" value="F:hydrolase activity, hydrolyzing O-glycosyl compounds"/>
    <property type="evidence" value="ECO:0007669"/>
    <property type="project" value="UniProtKB-ARBA"/>
</dbReference>
<dbReference type="PROSITE" id="PS51257">
    <property type="entry name" value="PROKAR_LIPOPROTEIN"/>
    <property type="match status" value="1"/>
</dbReference>
<sequence>MNRLLIYIVGFLLVCSSGLLLLSCGNWEIPTRKSQRECVKPVGTLVAQPQQRKVDFSISGSSGTIDQVNWDFGNSSTTVTTGLTVSYTYPTSGTYIAKATLTNSCDNETILQQVISVNDAVLPTVTLQPATDVTTTSATLRMTLTSTGNATIIRYGICYSATNAIPEIGKDNVLDKTTALAINNPVSLSLTTLLPNTLYYARSFAVNSSVSTPGYSEVQLFRTGQNPVVAVNGTASIGTTTAAINFVVTSPGSPAAVEYGICYSSSSSIPDLTNSMVTTVASPALGANVVVNLSNLTPNKTYYYRAYAKPSVGPPVYGDIMKFTTLLDAVAQDLIASVSFTDQSLLDISGYNNHVKVVDNPIFISDRNGKANAAILLDGVNDYFYMPDNSSLNPDALSISIWIKPTVVAGRMQIYNKSLFSDGTSEMYSSLIKPADGGSGITINTDIKQTSNCEQGQGWQTFTFTSAPDLTQWHHIVMTYSGRSARMYFDKALLYQKDDLPATTIDKCPGGDLKFGAQSQDLPQYFKGAIDDIRIYKRMLSASEVETLYNQ</sequence>
<dbReference type="InterPro" id="IPR013320">
    <property type="entry name" value="ConA-like_dom_sf"/>
</dbReference>
<organism evidence="3 4">
    <name type="scientific">Spirosoma arboris</name>
    <dbReference type="NCBI Taxonomy" id="2682092"/>
    <lineage>
        <taxon>Bacteria</taxon>
        <taxon>Pseudomonadati</taxon>
        <taxon>Bacteroidota</taxon>
        <taxon>Cytophagia</taxon>
        <taxon>Cytophagales</taxon>
        <taxon>Cytophagaceae</taxon>
        <taxon>Spirosoma</taxon>
    </lineage>
</organism>
<dbReference type="Gene3D" id="2.60.40.10">
    <property type="entry name" value="Immunoglobulins"/>
    <property type="match status" value="2"/>
</dbReference>
<dbReference type="AlphaFoldDB" id="A0A7K1S534"/>
<dbReference type="InterPro" id="IPR013783">
    <property type="entry name" value="Ig-like_fold"/>
</dbReference>
<dbReference type="EMBL" id="WPIN01000001">
    <property type="protein sequence ID" value="MVM28708.1"/>
    <property type="molecule type" value="Genomic_DNA"/>
</dbReference>
<evidence type="ECO:0000259" key="2">
    <source>
        <dbReference type="PROSITE" id="PS50853"/>
    </source>
</evidence>
<dbReference type="Pfam" id="PF00801">
    <property type="entry name" value="PKD"/>
    <property type="match status" value="1"/>
</dbReference>
<gene>
    <name evidence="3" type="ORF">GO755_01595</name>
</gene>
<protein>
    <submittedName>
        <fullName evidence="3">PKD domain-containing protein</fullName>
    </submittedName>
</protein>
<evidence type="ECO:0000313" key="4">
    <source>
        <dbReference type="Proteomes" id="UP000436006"/>
    </source>
</evidence>
<dbReference type="Gene3D" id="2.60.120.200">
    <property type="match status" value="1"/>
</dbReference>
<dbReference type="InterPro" id="IPR000601">
    <property type="entry name" value="PKD_dom"/>
</dbReference>
<dbReference type="SUPFAM" id="SSF49899">
    <property type="entry name" value="Concanavalin A-like lectins/glucanases"/>
    <property type="match status" value="1"/>
</dbReference>
<dbReference type="SUPFAM" id="SSF49299">
    <property type="entry name" value="PKD domain"/>
    <property type="match status" value="1"/>
</dbReference>
<comment type="caution">
    <text evidence="3">The sequence shown here is derived from an EMBL/GenBank/DDBJ whole genome shotgun (WGS) entry which is preliminary data.</text>
</comment>
<dbReference type="PROSITE" id="PS50853">
    <property type="entry name" value="FN3"/>
    <property type="match status" value="1"/>
</dbReference>
<dbReference type="Proteomes" id="UP000436006">
    <property type="component" value="Unassembled WGS sequence"/>
</dbReference>
<dbReference type="RefSeq" id="WP_157582815.1">
    <property type="nucleotide sequence ID" value="NZ_WPIN01000001.1"/>
</dbReference>
<reference evidence="3 4" key="1">
    <citation type="submission" date="2019-12" db="EMBL/GenBank/DDBJ databases">
        <title>Spirosoma sp. HMF4905 genome sequencing and assembly.</title>
        <authorList>
            <person name="Kang H."/>
            <person name="Cha I."/>
            <person name="Kim H."/>
            <person name="Joh K."/>
        </authorList>
    </citation>
    <scope>NUCLEOTIDE SEQUENCE [LARGE SCALE GENOMIC DNA]</scope>
    <source>
        <strain evidence="3 4">HMF4905</strain>
    </source>
</reference>
<dbReference type="InterPro" id="IPR036116">
    <property type="entry name" value="FN3_sf"/>
</dbReference>
<proteinExistence type="predicted"/>
<dbReference type="GO" id="GO:0005975">
    <property type="term" value="P:carbohydrate metabolic process"/>
    <property type="evidence" value="ECO:0007669"/>
    <property type="project" value="UniProtKB-ARBA"/>
</dbReference>
<feature type="domain" description="Fibronectin type-III" evidence="2">
    <location>
        <begin position="123"/>
        <end position="226"/>
    </location>
</feature>
<dbReference type="SUPFAM" id="SSF49265">
    <property type="entry name" value="Fibronectin type III"/>
    <property type="match status" value="1"/>
</dbReference>
<accession>A0A7K1S534</accession>
<evidence type="ECO:0000259" key="1">
    <source>
        <dbReference type="PROSITE" id="PS50093"/>
    </source>
</evidence>
<name>A0A7K1S534_9BACT</name>
<dbReference type="PROSITE" id="PS50093">
    <property type="entry name" value="PKD"/>
    <property type="match status" value="1"/>
</dbReference>
<dbReference type="Pfam" id="PF13385">
    <property type="entry name" value="Laminin_G_3"/>
    <property type="match status" value="1"/>
</dbReference>
<dbReference type="CDD" id="cd00146">
    <property type="entry name" value="PKD"/>
    <property type="match status" value="1"/>
</dbReference>
<dbReference type="InterPro" id="IPR022409">
    <property type="entry name" value="PKD/Chitinase_dom"/>
</dbReference>